<keyword evidence="5" id="KW-1185">Reference proteome</keyword>
<feature type="domain" description="Bacteriophage T5 Orf172 DNA-binding" evidence="3">
    <location>
        <begin position="422"/>
        <end position="505"/>
    </location>
</feature>
<accession>A0AA97M0A0</accession>
<dbReference type="SMART" id="SM00974">
    <property type="entry name" value="T5orf172"/>
    <property type="match status" value="1"/>
</dbReference>
<name>A0AA97M0A0_9ACTN</name>
<feature type="compositionally biased region" description="Pro residues" evidence="2">
    <location>
        <begin position="1"/>
        <end position="18"/>
    </location>
</feature>
<feature type="region of interest" description="Disordered" evidence="2">
    <location>
        <begin position="1"/>
        <end position="81"/>
    </location>
</feature>
<dbReference type="KEGG" id="thao:NI17_010185"/>
<feature type="compositionally biased region" description="Low complexity" evidence="2">
    <location>
        <begin position="19"/>
        <end position="37"/>
    </location>
</feature>
<dbReference type="Pfam" id="PF13455">
    <property type="entry name" value="MUG113"/>
    <property type="match status" value="1"/>
</dbReference>
<feature type="coiled-coil region" evidence="1">
    <location>
        <begin position="318"/>
        <end position="379"/>
    </location>
</feature>
<dbReference type="RefSeq" id="WP_084012837.1">
    <property type="nucleotide sequence ID" value="NZ_CP063196.1"/>
</dbReference>
<evidence type="ECO:0000259" key="3">
    <source>
        <dbReference type="SMART" id="SM00974"/>
    </source>
</evidence>
<keyword evidence="1" id="KW-0175">Coiled coil</keyword>
<dbReference type="Pfam" id="PF13250">
    <property type="entry name" value="SNIPE"/>
    <property type="match status" value="1"/>
</dbReference>
<dbReference type="InterPro" id="IPR025280">
    <property type="entry name" value="SNIPE"/>
</dbReference>
<gene>
    <name evidence="4" type="ORF">NI17_010185</name>
</gene>
<reference evidence="4" key="1">
    <citation type="submission" date="2020-10" db="EMBL/GenBank/DDBJ databases">
        <title>De novo genome project of the cellulose decomposer Thermobifida halotolerans type strain.</title>
        <authorList>
            <person name="Nagy I."/>
            <person name="Horvath B."/>
            <person name="Kukolya J."/>
            <person name="Nagy I."/>
            <person name="Orsini M."/>
        </authorList>
    </citation>
    <scope>NUCLEOTIDE SEQUENCE</scope>
    <source>
        <strain evidence="4">DSM 44931</strain>
    </source>
</reference>
<proteinExistence type="predicted"/>
<evidence type="ECO:0000256" key="2">
    <source>
        <dbReference type="SAM" id="MobiDB-lite"/>
    </source>
</evidence>
<evidence type="ECO:0000313" key="5">
    <source>
        <dbReference type="Proteomes" id="UP000265719"/>
    </source>
</evidence>
<evidence type="ECO:0000256" key="1">
    <source>
        <dbReference type="SAM" id="Coils"/>
    </source>
</evidence>
<dbReference type="InterPro" id="IPR018306">
    <property type="entry name" value="Phage_T5_Orf172_DNA-bd"/>
</dbReference>
<protein>
    <submittedName>
        <fullName evidence="4">DUF4041 domain-containing protein</fullName>
    </submittedName>
</protein>
<dbReference type="AlphaFoldDB" id="A0AA97M0A0"/>
<evidence type="ECO:0000313" key="4">
    <source>
        <dbReference type="EMBL" id="UOE21440.1"/>
    </source>
</evidence>
<feature type="coiled-coil region" evidence="1">
    <location>
        <begin position="103"/>
        <end position="163"/>
    </location>
</feature>
<dbReference type="Proteomes" id="UP000265719">
    <property type="component" value="Chromosome"/>
</dbReference>
<dbReference type="EMBL" id="CP063196">
    <property type="protein sequence ID" value="UOE21440.1"/>
    <property type="molecule type" value="Genomic_DNA"/>
</dbReference>
<organism evidence="4 5">
    <name type="scientific">Thermobifida halotolerans</name>
    <dbReference type="NCBI Taxonomy" id="483545"/>
    <lineage>
        <taxon>Bacteria</taxon>
        <taxon>Bacillati</taxon>
        <taxon>Actinomycetota</taxon>
        <taxon>Actinomycetes</taxon>
        <taxon>Streptosporangiales</taxon>
        <taxon>Nocardiopsidaceae</taxon>
        <taxon>Thermobifida</taxon>
    </lineage>
</organism>
<sequence length="537" mass="60120">MFYRYNPPPNWPTPPQGWTPPSGWAPDPAWGPAPAGWQFWVPASQEPAPPGDTAAPRTTPPYGSAADHGVHPPAAAPLSPHTSVAAPRHVDTEIGLFGARGKARELAREVNRLADENAALRADLDRLGALDVVELERRKRHLTEEIESARAAWESERQRADREHQAQHARAVGELNAVASQLAALQQQLVVTEDLLILQEAGVYEYTHPLDDSVAYKSELAELKEQTKAMNRKGGGAVQATTAFTMNGSAAEGRKVVDEFSKLLLRAYNNEADNLVRGMKPYKLGTSKDRLDKSRATIEKLGRSMDIRISAPYHWLRMRELELTADHLNKVAEEKERDREEKARLREEKRAQAELERERARLDKERHHYENALAALRAKGDTEGVARMEAQLDDIAQAIDNVDYRAANARAGYVYVISNLGSFGEQVVKVGMTRRLDPMDRVRELSDASVPFNFDVHAIHFSDDAVGVEAEMHRRLADKRVNRVNQRREFFYATPAEVRVLLSEVAGDILEYNEVPEALEYRQSRGEAAPEAPAPRR</sequence>